<evidence type="ECO:0000256" key="6">
    <source>
        <dbReference type="ARBA" id="ARBA00023136"/>
    </source>
</evidence>
<comment type="subcellular location">
    <subcellularLocation>
        <location evidence="7">Cell inner membrane</location>
        <topology evidence="7">Multi-pass membrane protein</topology>
    </subcellularLocation>
    <subcellularLocation>
        <location evidence="1">Cell membrane</location>
        <topology evidence="1">Multi-pass membrane protein</topology>
    </subcellularLocation>
</comment>
<reference evidence="9 10" key="1">
    <citation type="submission" date="2016-10" db="EMBL/GenBank/DDBJ databases">
        <authorList>
            <person name="de Groot N.N."/>
        </authorList>
    </citation>
    <scope>NUCLEOTIDE SEQUENCE [LARGE SCALE GENOMIC DNA]</scope>
    <source>
        <strain evidence="9 10">CGMCC 1.10267</strain>
    </source>
</reference>
<dbReference type="EMBL" id="FNCS01000014">
    <property type="protein sequence ID" value="SDG95933.1"/>
    <property type="molecule type" value="Genomic_DNA"/>
</dbReference>
<feature type="transmembrane region" description="Helical" evidence="7">
    <location>
        <begin position="137"/>
        <end position="160"/>
    </location>
</feature>
<evidence type="ECO:0000256" key="5">
    <source>
        <dbReference type="ARBA" id="ARBA00022989"/>
    </source>
</evidence>
<comment type="function">
    <text evidence="7">Part of the tripartite ATP-independent periplasmic (TRAP) transport system.</text>
</comment>
<dbReference type="Pfam" id="PF04290">
    <property type="entry name" value="DctQ"/>
    <property type="match status" value="1"/>
</dbReference>
<keyword evidence="7" id="KW-0997">Cell inner membrane</keyword>
<keyword evidence="4 7" id="KW-0812">Transmembrane</keyword>
<evidence type="ECO:0000256" key="1">
    <source>
        <dbReference type="ARBA" id="ARBA00004651"/>
    </source>
</evidence>
<accession>A0A1G7YHG7</accession>
<comment type="similarity">
    <text evidence="7">Belongs to the TRAP transporter small permease family.</text>
</comment>
<keyword evidence="6 7" id="KW-0472">Membrane</keyword>
<dbReference type="Proteomes" id="UP000199495">
    <property type="component" value="Unassembled WGS sequence"/>
</dbReference>
<evidence type="ECO:0000256" key="2">
    <source>
        <dbReference type="ARBA" id="ARBA00022448"/>
    </source>
</evidence>
<evidence type="ECO:0000259" key="8">
    <source>
        <dbReference type="Pfam" id="PF04290"/>
    </source>
</evidence>
<evidence type="ECO:0000256" key="4">
    <source>
        <dbReference type="ARBA" id="ARBA00022692"/>
    </source>
</evidence>
<evidence type="ECO:0000256" key="3">
    <source>
        <dbReference type="ARBA" id="ARBA00022475"/>
    </source>
</evidence>
<dbReference type="RefSeq" id="WP_090597888.1">
    <property type="nucleotide sequence ID" value="NZ_FNCS01000014.1"/>
</dbReference>
<name>A0A1G7YHG7_9HYPH</name>
<feature type="transmembrane region" description="Helical" evidence="7">
    <location>
        <begin position="95"/>
        <end position="117"/>
    </location>
</feature>
<keyword evidence="10" id="KW-1185">Reference proteome</keyword>
<organism evidence="9 10">
    <name type="scientific">Pelagibacterium luteolum</name>
    <dbReference type="NCBI Taxonomy" id="440168"/>
    <lineage>
        <taxon>Bacteria</taxon>
        <taxon>Pseudomonadati</taxon>
        <taxon>Pseudomonadota</taxon>
        <taxon>Alphaproteobacteria</taxon>
        <taxon>Hyphomicrobiales</taxon>
        <taxon>Devosiaceae</taxon>
        <taxon>Pelagibacterium</taxon>
    </lineage>
</organism>
<feature type="transmembrane region" description="Helical" evidence="7">
    <location>
        <begin position="21"/>
        <end position="45"/>
    </location>
</feature>
<sequence length="180" mass="19660">MFQDNSPLGRSVYGLAKGLALLGGVVMVAVIIMITLSIIGRTFIWAGLRPILGDYELSSMGIAFTVFTFLPWAHLERGHAIVTLITDRFGPRFNAWLLVITDAMMLATAAFIAWRLYDGMLDKFAFRETTLLLRVPLGWAYAAAFVGASVFVIVAIYVLGRSVTNAVTGRTEPDRAGAEI</sequence>
<feature type="domain" description="Tripartite ATP-independent periplasmic transporters DctQ component" evidence="8">
    <location>
        <begin position="31"/>
        <end position="163"/>
    </location>
</feature>
<proteinExistence type="inferred from homology"/>
<dbReference type="InterPro" id="IPR055348">
    <property type="entry name" value="DctQ"/>
</dbReference>
<feature type="transmembrane region" description="Helical" evidence="7">
    <location>
        <begin position="57"/>
        <end position="75"/>
    </location>
</feature>
<comment type="subunit">
    <text evidence="7">The complex comprises the extracytoplasmic solute receptor protein and the two transmembrane proteins.</text>
</comment>
<dbReference type="STRING" id="440168.SAMN04487974_1149"/>
<keyword evidence="3" id="KW-1003">Cell membrane</keyword>
<keyword evidence="2 7" id="KW-0813">Transport</keyword>
<keyword evidence="5 7" id="KW-1133">Transmembrane helix</keyword>
<gene>
    <name evidence="9" type="ORF">SAMN04487974_1149</name>
</gene>
<protein>
    <recommendedName>
        <fullName evidence="7">TRAP transporter small permease protein</fullName>
    </recommendedName>
</protein>
<evidence type="ECO:0000256" key="7">
    <source>
        <dbReference type="RuleBase" id="RU369079"/>
    </source>
</evidence>
<dbReference type="AlphaFoldDB" id="A0A1G7YHG7"/>
<dbReference type="GO" id="GO:0022857">
    <property type="term" value="F:transmembrane transporter activity"/>
    <property type="evidence" value="ECO:0007669"/>
    <property type="project" value="UniProtKB-UniRule"/>
</dbReference>
<dbReference type="GO" id="GO:0005886">
    <property type="term" value="C:plasma membrane"/>
    <property type="evidence" value="ECO:0007669"/>
    <property type="project" value="UniProtKB-SubCell"/>
</dbReference>
<evidence type="ECO:0000313" key="9">
    <source>
        <dbReference type="EMBL" id="SDG95933.1"/>
    </source>
</evidence>
<dbReference type="OrthoDB" id="6183232at2"/>
<evidence type="ECO:0000313" key="10">
    <source>
        <dbReference type="Proteomes" id="UP000199495"/>
    </source>
</evidence>